<accession>A0A250IMA8</accession>
<evidence type="ECO:0000313" key="2">
    <source>
        <dbReference type="EMBL" id="ATB32352.1"/>
    </source>
</evidence>
<feature type="signal peptide" evidence="1">
    <location>
        <begin position="1"/>
        <end position="22"/>
    </location>
</feature>
<dbReference type="EMBL" id="CP022163">
    <property type="protein sequence ID" value="ATB32352.1"/>
    <property type="molecule type" value="Genomic_DNA"/>
</dbReference>
<keyword evidence="1" id="KW-0732">Signal</keyword>
<organism evidence="2 3">
    <name type="scientific">Melittangium boletus DSM 14713</name>
    <dbReference type="NCBI Taxonomy" id="1294270"/>
    <lineage>
        <taxon>Bacteria</taxon>
        <taxon>Pseudomonadati</taxon>
        <taxon>Myxococcota</taxon>
        <taxon>Myxococcia</taxon>
        <taxon>Myxococcales</taxon>
        <taxon>Cystobacterineae</taxon>
        <taxon>Archangiaceae</taxon>
        <taxon>Melittangium</taxon>
    </lineage>
</organism>
<evidence type="ECO:0000256" key="1">
    <source>
        <dbReference type="SAM" id="SignalP"/>
    </source>
</evidence>
<sequence length="231" mass="24869">MKRSMRTWVVVPWVALARVAAAQETKSAPVTEQVAAVDRHEDIGAMVAPATLPEGGSAISGWVGVPELGVAYRQGLLPGWEIGARARFDYLRLATTAEVTTRLRVWTDGAWTLAPELGVGVTANPGSRYFDTQNVRGWFLRINPALVGTYQVTETVTALGQVEVAYDQGLSTSSHWRVKPLAGAGAEIYIGEDLTLSLLGQLGVDVFQGASRLTQTQLGYGLRLGLGMRLF</sequence>
<keyword evidence="3" id="KW-1185">Reference proteome</keyword>
<gene>
    <name evidence="2" type="ORF">MEBOL_005829</name>
</gene>
<name>A0A250IMA8_9BACT</name>
<feature type="chain" id="PRO_5012309696" description="Outer membrane protein beta-barrel domain-containing protein" evidence="1">
    <location>
        <begin position="23"/>
        <end position="231"/>
    </location>
</feature>
<proteinExistence type="predicted"/>
<reference evidence="2 3" key="1">
    <citation type="submission" date="2017-06" db="EMBL/GenBank/DDBJ databases">
        <authorList>
            <person name="Kim H.J."/>
            <person name="Triplett B.A."/>
        </authorList>
    </citation>
    <scope>NUCLEOTIDE SEQUENCE [LARGE SCALE GENOMIC DNA]</scope>
    <source>
        <strain evidence="2 3">DSM 14713</strain>
    </source>
</reference>
<dbReference type="Proteomes" id="UP000217289">
    <property type="component" value="Chromosome"/>
</dbReference>
<evidence type="ECO:0008006" key="4">
    <source>
        <dbReference type="Google" id="ProtNLM"/>
    </source>
</evidence>
<evidence type="ECO:0000313" key="3">
    <source>
        <dbReference type="Proteomes" id="UP000217289"/>
    </source>
</evidence>
<dbReference type="KEGG" id="mbd:MEBOL_005829"/>
<dbReference type="AlphaFoldDB" id="A0A250IMA8"/>
<protein>
    <recommendedName>
        <fullName evidence="4">Outer membrane protein beta-barrel domain-containing protein</fullName>
    </recommendedName>
</protein>